<dbReference type="AlphaFoldDB" id="A0A4R2K8L1"/>
<keyword evidence="1" id="KW-0812">Transmembrane</keyword>
<feature type="transmembrane region" description="Helical" evidence="1">
    <location>
        <begin position="15"/>
        <end position="36"/>
    </location>
</feature>
<evidence type="ECO:0000313" key="2">
    <source>
        <dbReference type="EMBL" id="TCO69711.1"/>
    </source>
</evidence>
<organism evidence="2 3">
    <name type="scientific">Chromatocurvus halotolerans</name>
    <dbReference type="NCBI Taxonomy" id="1132028"/>
    <lineage>
        <taxon>Bacteria</taxon>
        <taxon>Pseudomonadati</taxon>
        <taxon>Pseudomonadota</taxon>
        <taxon>Gammaproteobacteria</taxon>
        <taxon>Cellvibrionales</taxon>
        <taxon>Halieaceae</taxon>
        <taxon>Chromatocurvus</taxon>
    </lineage>
</organism>
<name>A0A4R2K8L1_9GAMM</name>
<keyword evidence="1" id="KW-0472">Membrane</keyword>
<dbReference type="EMBL" id="SLWX01000030">
    <property type="protein sequence ID" value="TCO69711.1"/>
    <property type="molecule type" value="Genomic_DNA"/>
</dbReference>
<keyword evidence="1" id="KW-1133">Transmembrane helix</keyword>
<keyword evidence="3" id="KW-1185">Reference proteome</keyword>
<evidence type="ECO:0000256" key="1">
    <source>
        <dbReference type="SAM" id="Phobius"/>
    </source>
</evidence>
<protein>
    <submittedName>
        <fullName evidence="2">Uncharacterized protein</fullName>
    </submittedName>
</protein>
<sequence>MSELFRALLRGLRKFLKWSLILVAVMSLGGLSYLAVKRHHELTYMTKHDWQFQDSWLDGGTQWRKATYDNDLPDTIILRRVYPDDRKSVYALLNQDQSLFVVAFWHVECVVGTEITTSAKYGNGDPFVLTCDEDAELGTTYLTTTATFESGYRDAEWRQNFDGFWVNENFGGYKWDFSEAVKLRTIQRAVKPSASNS</sequence>
<reference evidence="2 3" key="1">
    <citation type="submission" date="2019-03" db="EMBL/GenBank/DDBJ databases">
        <title>Genomic Encyclopedia of Type Strains, Phase IV (KMG-IV): sequencing the most valuable type-strain genomes for metagenomic binning, comparative biology and taxonomic classification.</title>
        <authorList>
            <person name="Goeker M."/>
        </authorList>
    </citation>
    <scope>NUCLEOTIDE SEQUENCE [LARGE SCALE GENOMIC DNA]</scope>
    <source>
        <strain evidence="2 3">DSM 23344</strain>
    </source>
</reference>
<dbReference type="Proteomes" id="UP000294980">
    <property type="component" value="Unassembled WGS sequence"/>
</dbReference>
<proteinExistence type="predicted"/>
<comment type="caution">
    <text evidence="2">The sequence shown here is derived from an EMBL/GenBank/DDBJ whole genome shotgun (WGS) entry which is preliminary data.</text>
</comment>
<dbReference type="RefSeq" id="WP_131917721.1">
    <property type="nucleotide sequence ID" value="NZ_QQSW01000037.1"/>
</dbReference>
<evidence type="ECO:0000313" key="3">
    <source>
        <dbReference type="Proteomes" id="UP000294980"/>
    </source>
</evidence>
<accession>A0A4R2K8L1</accession>
<gene>
    <name evidence="2" type="ORF">EV688_1305</name>
</gene>